<dbReference type="Proteomes" id="UP000595437">
    <property type="component" value="Chromosome 13"/>
</dbReference>
<evidence type="ECO:0000313" key="1">
    <source>
        <dbReference type="EMBL" id="QQP38660.1"/>
    </source>
</evidence>
<organism evidence="1 2">
    <name type="scientific">Caligus rogercresseyi</name>
    <name type="common">Sea louse</name>
    <dbReference type="NCBI Taxonomy" id="217165"/>
    <lineage>
        <taxon>Eukaryota</taxon>
        <taxon>Metazoa</taxon>
        <taxon>Ecdysozoa</taxon>
        <taxon>Arthropoda</taxon>
        <taxon>Crustacea</taxon>
        <taxon>Multicrustacea</taxon>
        <taxon>Hexanauplia</taxon>
        <taxon>Copepoda</taxon>
        <taxon>Siphonostomatoida</taxon>
        <taxon>Caligidae</taxon>
        <taxon>Caligus</taxon>
    </lineage>
</organism>
<keyword evidence="2" id="KW-1185">Reference proteome</keyword>
<evidence type="ECO:0000313" key="2">
    <source>
        <dbReference type="Proteomes" id="UP000595437"/>
    </source>
</evidence>
<gene>
    <name evidence="1" type="ORF">FKW44_019297</name>
</gene>
<name>A0A7T8GVM4_CALRO</name>
<dbReference type="EMBL" id="CP045902">
    <property type="protein sequence ID" value="QQP38660.1"/>
    <property type="molecule type" value="Genomic_DNA"/>
</dbReference>
<dbReference type="AlphaFoldDB" id="A0A7T8GVM4"/>
<proteinExistence type="predicted"/>
<protein>
    <submittedName>
        <fullName evidence="1">Uncharacterized protein</fullName>
    </submittedName>
</protein>
<reference evidence="2" key="1">
    <citation type="submission" date="2021-01" db="EMBL/GenBank/DDBJ databases">
        <title>Caligus Genome Assembly.</title>
        <authorList>
            <person name="Gallardo-Escarate C."/>
        </authorList>
    </citation>
    <scope>NUCLEOTIDE SEQUENCE [LARGE SCALE GENOMIC DNA]</scope>
</reference>
<sequence length="62" mass="6656">MGSGVTLWSPAILPQSVSSYSVVLSSLVEESSSLLLPLVVYLLEMSSLLLSYSTELFFCLAP</sequence>
<accession>A0A7T8GVM4</accession>